<keyword evidence="3 6" id="KW-0808">Transferase</keyword>
<dbReference type="GO" id="GO:0016740">
    <property type="term" value="F:transferase activity"/>
    <property type="evidence" value="ECO:0007669"/>
    <property type="project" value="UniProtKB-KW"/>
</dbReference>
<evidence type="ECO:0000313" key="7">
    <source>
        <dbReference type="EMBL" id="MFB9313958.1"/>
    </source>
</evidence>
<organism evidence="7 8">
    <name type="scientific">Nocardioides plantarum</name>
    <dbReference type="NCBI Taxonomy" id="29299"/>
    <lineage>
        <taxon>Bacteria</taxon>
        <taxon>Bacillati</taxon>
        <taxon>Actinomycetota</taxon>
        <taxon>Actinomycetes</taxon>
        <taxon>Propionibacteriales</taxon>
        <taxon>Nocardioidaceae</taxon>
        <taxon>Nocardioides</taxon>
    </lineage>
</organism>
<evidence type="ECO:0000256" key="4">
    <source>
        <dbReference type="ARBA" id="ARBA00022723"/>
    </source>
</evidence>
<keyword evidence="4" id="KW-0479">Metal-binding</keyword>
<dbReference type="PROSITE" id="PS00444">
    <property type="entry name" value="POLYPRENYL_SYNTHASE_2"/>
    <property type="match status" value="1"/>
</dbReference>
<proteinExistence type="inferred from homology"/>
<reference evidence="7 8" key="1">
    <citation type="submission" date="2024-09" db="EMBL/GenBank/DDBJ databases">
        <authorList>
            <person name="Sun Q."/>
            <person name="Mori K."/>
        </authorList>
    </citation>
    <scope>NUCLEOTIDE SEQUENCE [LARGE SCALE GENOMIC DNA]</scope>
    <source>
        <strain evidence="7 8">JCM 9626</strain>
    </source>
</reference>
<dbReference type="Proteomes" id="UP001589750">
    <property type="component" value="Unassembled WGS sequence"/>
</dbReference>
<gene>
    <name evidence="7" type="ORF">ACFFRI_12965</name>
</gene>
<evidence type="ECO:0000256" key="1">
    <source>
        <dbReference type="ARBA" id="ARBA00001946"/>
    </source>
</evidence>
<evidence type="ECO:0000256" key="6">
    <source>
        <dbReference type="RuleBase" id="RU004466"/>
    </source>
</evidence>
<dbReference type="RefSeq" id="WP_140007441.1">
    <property type="nucleotide sequence ID" value="NZ_JBHMDG010000015.1"/>
</dbReference>
<evidence type="ECO:0000313" key="8">
    <source>
        <dbReference type="Proteomes" id="UP001589750"/>
    </source>
</evidence>
<dbReference type="Pfam" id="PF00348">
    <property type="entry name" value="polyprenyl_synt"/>
    <property type="match status" value="1"/>
</dbReference>
<dbReference type="Gene3D" id="1.10.600.10">
    <property type="entry name" value="Farnesyl Diphosphate Synthase"/>
    <property type="match status" value="1"/>
</dbReference>
<comment type="similarity">
    <text evidence="2 6">Belongs to the FPP/GGPP synthase family.</text>
</comment>
<evidence type="ECO:0000256" key="3">
    <source>
        <dbReference type="ARBA" id="ARBA00022679"/>
    </source>
</evidence>
<dbReference type="SFLD" id="SFLDS00005">
    <property type="entry name" value="Isoprenoid_Synthase_Type_I"/>
    <property type="match status" value="1"/>
</dbReference>
<name>A0ABV5KB41_9ACTN</name>
<dbReference type="PANTHER" id="PTHR12001:SF85">
    <property type="entry name" value="SHORT CHAIN ISOPRENYL DIPHOSPHATE SYNTHASE"/>
    <property type="match status" value="1"/>
</dbReference>
<dbReference type="EMBL" id="JBHMDG010000015">
    <property type="protein sequence ID" value="MFB9313958.1"/>
    <property type="molecule type" value="Genomic_DNA"/>
</dbReference>
<comment type="caution">
    <text evidence="7">The sequence shown here is derived from an EMBL/GenBank/DDBJ whole genome shotgun (WGS) entry which is preliminary data.</text>
</comment>
<dbReference type="InterPro" id="IPR033749">
    <property type="entry name" value="Polyprenyl_synt_CS"/>
</dbReference>
<comment type="cofactor">
    <cofactor evidence="1">
        <name>Mg(2+)</name>
        <dbReference type="ChEBI" id="CHEBI:18420"/>
    </cofactor>
</comment>
<keyword evidence="5" id="KW-0460">Magnesium</keyword>
<keyword evidence="8" id="KW-1185">Reference proteome</keyword>
<dbReference type="InterPro" id="IPR000092">
    <property type="entry name" value="Polyprenyl_synt"/>
</dbReference>
<sequence length="369" mass="39326">MLDLPPVLATPHDLDPAGLSAVEDLVTAEIERNGQALAAIDPSLRDVSDRLVTLVQGGKRLRAAFCLWGARAAAGPRAEVAGATAAAAALELFHLAALVHDDVMDRSERRRGGPTVHHAYADRHGAEGYGGDARTFGDGVAVLVGDLCLTWSDDLLGAAQAEAGRLRPARARRARQVWEEMRLQVIAGQYLDLLGQARPDSDSAAAHRVLTYKSAKYTVEHPLLLGAALGGADAELLDQLSRFGRGVGEAFQLRDDVLGLFGDPDLTGKSVSDDVREGKRTLLITSAEESASPDQRRVLARHLGDPDGGPEGLRAVREVVTATGALALVEERIEERSTRAHEVLGAMSIDEQTRRTLGVLSDACAWRVA</sequence>
<dbReference type="PROSITE" id="PS00723">
    <property type="entry name" value="POLYPRENYL_SYNTHASE_1"/>
    <property type="match status" value="1"/>
</dbReference>
<dbReference type="EC" id="2.5.1.-" evidence="7"/>
<dbReference type="SUPFAM" id="SSF48576">
    <property type="entry name" value="Terpenoid synthases"/>
    <property type="match status" value="1"/>
</dbReference>
<evidence type="ECO:0000256" key="5">
    <source>
        <dbReference type="ARBA" id="ARBA00022842"/>
    </source>
</evidence>
<protein>
    <submittedName>
        <fullName evidence="7">Polyprenyl synthetase family protein</fullName>
        <ecNumber evidence="7">2.5.1.-</ecNumber>
    </submittedName>
</protein>
<dbReference type="InterPro" id="IPR008949">
    <property type="entry name" value="Isoprenoid_synthase_dom_sf"/>
</dbReference>
<accession>A0ABV5KB41</accession>
<dbReference type="PANTHER" id="PTHR12001">
    <property type="entry name" value="GERANYLGERANYL PYROPHOSPHATE SYNTHASE"/>
    <property type="match status" value="1"/>
</dbReference>
<evidence type="ECO:0000256" key="2">
    <source>
        <dbReference type="ARBA" id="ARBA00006706"/>
    </source>
</evidence>